<feature type="domain" description="FIP-RBD" evidence="8">
    <location>
        <begin position="652"/>
        <end position="714"/>
    </location>
</feature>
<proteinExistence type="predicted"/>
<evidence type="ECO:0000256" key="6">
    <source>
        <dbReference type="SAM" id="MobiDB-lite"/>
    </source>
</evidence>
<keyword evidence="5" id="KW-0653">Protein transport</keyword>
<keyword evidence="3" id="KW-0597">Phosphoprotein</keyword>
<evidence type="ECO:0000256" key="5">
    <source>
        <dbReference type="ARBA" id="ARBA00022927"/>
    </source>
</evidence>
<dbReference type="Proteomes" id="UP000663864">
    <property type="component" value="Unassembled WGS sequence"/>
</dbReference>
<comment type="subcellular location">
    <subcellularLocation>
        <location evidence="1">Recycling endosome</location>
    </subcellularLocation>
</comment>
<dbReference type="SUPFAM" id="SSF49562">
    <property type="entry name" value="C2 domain (Calcium/lipid-binding domain, CaLB)"/>
    <property type="match status" value="1"/>
</dbReference>
<feature type="region of interest" description="Disordered" evidence="6">
    <location>
        <begin position="441"/>
        <end position="538"/>
    </location>
</feature>
<dbReference type="GO" id="GO:0031267">
    <property type="term" value="F:small GTPase binding"/>
    <property type="evidence" value="ECO:0007669"/>
    <property type="project" value="InterPro"/>
</dbReference>
<evidence type="ECO:0000313" key="9">
    <source>
        <dbReference type="EMBL" id="CAF0980927.1"/>
    </source>
</evidence>
<comment type="caution">
    <text evidence="9">The sequence shown here is derived from an EMBL/GenBank/DDBJ whole genome shotgun (WGS) entry which is preliminary data.</text>
</comment>
<dbReference type="SMART" id="SM00239">
    <property type="entry name" value="C2"/>
    <property type="match status" value="1"/>
</dbReference>
<dbReference type="EMBL" id="CAJNOT010000435">
    <property type="protein sequence ID" value="CAF0980927.1"/>
    <property type="molecule type" value="Genomic_DNA"/>
</dbReference>
<dbReference type="PROSITE" id="PS50004">
    <property type="entry name" value="C2"/>
    <property type="match status" value="1"/>
</dbReference>
<feature type="compositionally biased region" description="Polar residues" evidence="6">
    <location>
        <begin position="205"/>
        <end position="236"/>
    </location>
</feature>
<feature type="region of interest" description="Disordered" evidence="6">
    <location>
        <begin position="159"/>
        <end position="359"/>
    </location>
</feature>
<evidence type="ECO:0000259" key="8">
    <source>
        <dbReference type="PROSITE" id="PS51511"/>
    </source>
</evidence>
<dbReference type="AlphaFoldDB" id="A0A814FI28"/>
<dbReference type="Gene3D" id="2.60.40.150">
    <property type="entry name" value="C2 domain"/>
    <property type="match status" value="1"/>
</dbReference>
<dbReference type="Pfam" id="PF09457">
    <property type="entry name" value="RBD-FIP"/>
    <property type="match status" value="1"/>
</dbReference>
<dbReference type="InterPro" id="IPR037245">
    <property type="entry name" value="FIP-RBD_C_sf"/>
</dbReference>
<gene>
    <name evidence="9" type="ORF">ZHD862_LOCUS11499</name>
</gene>
<name>A0A814FI28_9BILA</name>
<feature type="compositionally biased region" description="Polar residues" evidence="6">
    <location>
        <begin position="587"/>
        <end position="598"/>
    </location>
</feature>
<feature type="compositionally biased region" description="Low complexity" evidence="6">
    <location>
        <begin position="250"/>
        <end position="263"/>
    </location>
</feature>
<feature type="compositionally biased region" description="Polar residues" evidence="6">
    <location>
        <begin position="618"/>
        <end position="640"/>
    </location>
</feature>
<dbReference type="InterPro" id="IPR019018">
    <property type="entry name" value="Rab-bd_FIP-RBD"/>
</dbReference>
<dbReference type="SUPFAM" id="SSF144270">
    <property type="entry name" value="Eferin C-derminal domain-like"/>
    <property type="match status" value="1"/>
</dbReference>
<reference evidence="9" key="1">
    <citation type="submission" date="2021-02" db="EMBL/GenBank/DDBJ databases">
        <authorList>
            <person name="Nowell W R."/>
        </authorList>
    </citation>
    <scope>NUCLEOTIDE SEQUENCE</scope>
</reference>
<feature type="domain" description="C2" evidence="7">
    <location>
        <begin position="1"/>
        <end position="106"/>
    </location>
</feature>
<dbReference type="PROSITE" id="PS51511">
    <property type="entry name" value="FIP_RBD"/>
    <property type="match status" value="1"/>
</dbReference>
<dbReference type="InterPro" id="IPR037789">
    <property type="entry name" value="FIP_classI"/>
</dbReference>
<keyword evidence="4" id="KW-0967">Endosome</keyword>
<dbReference type="PANTHER" id="PTHR15746:SF23">
    <property type="entry name" value="RAB11 INTERACTING PROTEIN, ISOFORM A"/>
    <property type="match status" value="1"/>
</dbReference>
<dbReference type="GO" id="GO:0055037">
    <property type="term" value="C:recycling endosome"/>
    <property type="evidence" value="ECO:0007669"/>
    <property type="project" value="UniProtKB-SubCell"/>
</dbReference>
<feature type="compositionally biased region" description="Polar residues" evidence="6">
    <location>
        <begin position="328"/>
        <end position="359"/>
    </location>
</feature>
<dbReference type="GO" id="GO:0015031">
    <property type="term" value="P:protein transport"/>
    <property type="evidence" value="ECO:0007669"/>
    <property type="project" value="UniProtKB-KW"/>
</dbReference>
<dbReference type="PANTHER" id="PTHR15746">
    <property type="entry name" value="RAB11-RELATED"/>
    <property type="match status" value="1"/>
</dbReference>
<feature type="compositionally biased region" description="Polar residues" evidence="6">
    <location>
        <begin position="264"/>
        <end position="278"/>
    </location>
</feature>
<dbReference type="Gene3D" id="1.20.5.2440">
    <property type="match status" value="1"/>
</dbReference>
<evidence type="ECO:0008006" key="11">
    <source>
        <dbReference type="Google" id="ProtNLM"/>
    </source>
</evidence>
<dbReference type="InterPro" id="IPR000008">
    <property type="entry name" value="C2_dom"/>
</dbReference>
<sequence>MLLQPNYCSCTVHQARNLPDKGKRGGVDAFCTISMGKEKFATAVREKTRSPEWQEQCDMPIVDDATIKLTVYHNNKSALSKGDFVGRTYVSLRDLQDYDQVHRHWYKLTNKDGKADKDRGEIDVSLQFYSKNNTTGSVLDLATKKKHLSLKDIKQSLGGKLKSATKHRKQDNFGSDNQLADQRRRLGGGDDSTFNVRDFLDDSPSESTSIAGSHMSLNSMSYNNNAESQQKKSMSLNRREIDMPHAPSNGLGSTLGTGTPLSSRRSITSDYDTSSILDSASMYGGDEPSTPSPPIRSQVQQQQHHREVYVGDDLPPRSNSTRKKSKEPSPSTTLPTIMTTKNQNNSASLSSTEHSRSFSVTGDDIEAAFDAINDYKISMNESSLNKSKDHEVPSPDALFGLSTIKEATDTDEIVLDTHSSRHRNDEEIDDIDFDNCFNKYKQQQQNEKKPTEEKKSKKPAPSTPVVQQSQKNQESKSSNYFTEQKRTAPVHTDDIRTPSISIPTPKIDIPTTPTITVSAKRQKETTSNDLDDSNDSIDEDVDELLGKLERMSSMRSSTKRKIQPKDDIMQQSFSELDSPGHNKFVSGYNQNQSSTMGSRTDRNGPATLPDIVGEQKNLRQGSSQHKALSSTSSNQKTNDNGLCVLGYQNVKSTPIHPKIRQELDYLDREELLHVIAYQSDLLKKRDTRLKDLENYTDGLLVKILEQCPTILQNGTLKYNSK</sequence>
<evidence type="ECO:0000313" key="10">
    <source>
        <dbReference type="Proteomes" id="UP000663864"/>
    </source>
</evidence>
<evidence type="ECO:0000256" key="3">
    <source>
        <dbReference type="ARBA" id="ARBA00022553"/>
    </source>
</evidence>
<evidence type="ECO:0000256" key="4">
    <source>
        <dbReference type="ARBA" id="ARBA00022753"/>
    </source>
</evidence>
<dbReference type="Pfam" id="PF00168">
    <property type="entry name" value="C2"/>
    <property type="match status" value="1"/>
</dbReference>
<dbReference type="GO" id="GO:0045055">
    <property type="term" value="P:regulated exocytosis"/>
    <property type="evidence" value="ECO:0007669"/>
    <property type="project" value="TreeGrafter"/>
</dbReference>
<accession>A0A814FI28</accession>
<feature type="region of interest" description="Disordered" evidence="6">
    <location>
        <begin position="576"/>
        <end position="640"/>
    </location>
</feature>
<evidence type="ECO:0000259" key="7">
    <source>
        <dbReference type="PROSITE" id="PS50004"/>
    </source>
</evidence>
<feature type="compositionally biased region" description="Basic and acidic residues" evidence="6">
    <location>
        <begin position="483"/>
        <end position="496"/>
    </location>
</feature>
<dbReference type="InterPro" id="IPR035892">
    <property type="entry name" value="C2_domain_sf"/>
</dbReference>
<protein>
    <recommendedName>
        <fullName evidence="11">Rab11 family-interacting protein 1</fullName>
    </recommendedName>
</protein>
<feature type="compositionally biased region" description="Acidic residues" evidence="6">
    <location>
        <begin position="529"/>
        <end position="538"/>
    </location>
</feature>
<organism evidence="9 10">
    <name type="scientific">Rotaria sordida</name>
    <dbReference type="NCBI Taxonomy" id="392033"/>
    <lineage>
        <taxon>Eukaryota</taxon>
        <taxon>Metazoa</taxon>
        <taxon>Spiralia</taxon>
        <taxon>Gnathifera</taxon>
        <taxon>Rotifera</taxon>
        <taxon>Eurotatoria</taxon>
        <taxon>Bdelloidea</taxon>
        <taxon>Philodinida</taxon>
        <taxon>Philodinidae</taxon>
        <taxon>Rotaria</taxon>
    </lineage>
</organism>
<feature type="compositionally biased region" description="Basic and acidic residues" evidence="6">
    <location>
        <begin position="446"/>
        <end position="455"/>
    </location>
</feature>
<evidence type="ECO:0000256" key="2">
    <source>
        <dbReference type="ARBA" id="ARBA00022448"/>
    </source>
</evidence>
<feature type="compositionally biased region" description="Low complexity" evidence="6">
    <location>
        <begin position="497"/>
        <end position="516"/>
    </location>
</feature>
<evidence type="ECO:0000256" key="1">
    <source>
        <dbReference type="ARBA" id="ARBA00004172"/>
    </source>
</evidence>
<keyword evidence="2" id="KW-0813">Transport</keyword>
<feature type="compositionally biased region" description="Low complexity" evidence="6">
    <location>
        <begin position="459"/>
        <end position="479"/>
    </location>
</feature>